<protein>
    <submittedName>
        <fullName evidence="4">UDP-N-acetylglucosamine pyrophosphorylase</fullName>
    </submittedName>
</protein>
<dbReference type="InterPro" id="IPR011004">
    <property type="entry name" value="Trimer_LpxA-like_sf"/>
</dbReference>
<reference evidence="4" key="1">
    <citation type="submission" date="2020-04" db="EMBL/GenBank/DDBJ databases">
        <title>Deep metagenomics examines the oral microbiome during advanced dental caries in children, revealing novel taxa and co-occurrences with host molecules.</title>
        <authorList>
            <person name="Baker J.L."/>
            <person name="Morton J.T."/>
            <person name="Dinis M."/>
            <person name="Alvarez R."/>
            <person name="Tran N.C."/>
            <person name="Knight R."/>
            <person name="Edlund A."/>
        </authorList>
    </citation>
    <scope>NUCLEOTIDE SEQUENCE</scope>
    <source>
        <strain evidence="4">JCVI_24_bin.2</strain>
    </source>
</reference>
<dbReference type="Gene3D" id="2.160.10.10">
    <property type="entry name" value="Hexapeptide repeat proteins"/>
    <property type="match status" value="1"/>
</dbReference>
<comment type="caution">
    <text evidence="4">The sequence shown here is derived from an EMBL/GenBank/DDBJ whole genome shotgun (WGS) entry which is preliminary data.</text>
</comment>
<accession>A0A930DRY9</accession>
<proteinExistence type="predicted"/>
<dbReference type="GO" id="GO:0016746">
    <property type="term" value="F:acyltransferase activity"/>
    <property type="evidence" value="ECO:0007669"/>
    <property type="project" value="UniProtKB-KW"/>
</dbReference>
<evidence type="ECO:0000313" key="4">
    <source>
        <dbReference type="EMBL" id="MBF1283768.1"/>
    </source>
</evidence>
<keyword evidence="2" id="KW-0012">Acyltransferase</keyword>
<dbReference type="InterPro" id="IPR050065">
    <property type="entry name" value="GlmU-like"/>
</dbReference>
<evidence type="ECO:0000256" key="1">
    <source>
        <dbReference type="ARBA" id="ARBA00022679"/>
    </source>
</evidence>
<dbReference type="RefSeq" id="WP_009534224.1">
    <property type="nucleotide sequence ID" value="NZ_CAUSUX010000021.1"/>
</dbReference>
<dbReference type="PANTHER" id="PTHR43584:SF8">
    <property type="entry name" value="N-ACETYLMURAMATE ALPHA-1-PHOSPHATE URIDYLYLTRANSFERASE"/>
    <property type="match status" value="1"/>
</dbReference>
<dbReference type="InterPro" id="IPR056729">
    <property type="entry name" value="GMPPB_C"/>
</dbReference>
<evidence type="ECO:0000313" key="5">
    <source>
        <dbReference type="Proteomes" id="UP000709351"/>
    </source>
</evidence>
<evidence type="ECO:0000259" key="3">
    <source>
        <dbReference type="Pfam" id="PF25087"/>
    </source>
</evidence>
<sequence>MKKEACTTKKLFPELKAPYDNLLQDTLYPWEALPKIKAWIKAIQESLSDDYNEVKPGVFIHKTVKIFPNIYLGENIIIMEDCELRPGAFLRENVFAGAGSVLGNSCEFKNAVLFPHVQTPHYNYVGDSILGEYSHLGAGALTSNVKSDKTLLKIHFEDGEIETGLKKFGAILSDHVEVGCQSVLNPGTIIFSHTNIYPLSAVRGIIPGDSIYKDKSTIVKKRGKE</sequence>
<gene>
    <name evidence="4" type="ORF">HXM93_04450</name>
</gene>
<name>A0A930DRY9_9FIRM</name>
<dbReference type="EMBL" id="JABZRD010000237">
    <property type="protein sequence ID" value="MBF1283768.1"/>
    <property type="molecule type" value="Genomic_DNA"/>
</dbReference>
<organism evidence="4 5">
    <name type="scientific">Oribacterium parvum</name>
    <dbReference type="NCBI Taxonomy" id="1501329"/>
    <lineage>
        <taxon>Bacteria</taxon>
        <taxon>Bacillati</taxon>
        <taxon>Bacillota</taxon>
        <taxon>Clostridia</taxon>
        <taxon>Lachnospirales</taxon>
        <taxon>Lachnospiraceae</taxon>
        <taxon>Oribacterium</taxon>
    </lineage>
</organism>
<dbReference type="Pfam" id="PF25087">
    <property type="entry name" value="GMPPB_C"/>
    <property type="match status" value="1"/>
</dbReference>
<dbReference type="GO" id="GO:0016779">
    <property type="term" value="F:nucleotidyltransferase activity"/>
    <property type="evidence" value="ECO:0007669"/>
    <property type="project" value="UniProtKB-ARBA"/>
</dbReference>
<keyword evidence="1" id="KW-0808">Transferase</keyword>
<feature type="domain" description="Mannose-1-phosphate guanyltransferase C-terminal" evidence="3">
    <location>
        <begin position="75"/>
        <end position="196"/>
    </location>
</feature>
<dbReference type="SUPFAM" id="SSF51161">
    <property type="entry name" value="Trimeric LpxA-like enzymes"/>
    <property type="match status" value="1"/>
</dbReference>
<dbReference type="Proteomes" id="UP000709351">
    <property type="component" value="Unassembled WGS sequence"/>
</dbReference>
<evidence type="ECO:0000256" key="2">
    <source>
        <dbReference type="ARBA" id="ARBA00023315"/>
    </source>
</evidence>
<dbReference type="PANTHER" id="PTHR43584">
    <property type="entry name" value="NUCLEOTIDYL TRANSFERASE"/>
    <property type="match status" value="1"/>
</dbReference>
<dbReference type="AlphaFoldDB" id="A0A930DRY9"/>